<dbReference type="OMA" id="CTRDEQR"/>
<dbReference type="EMBL" id="AGNL01048372">
    <property type="protein sequence ID" value="EJK45634.1"/>
    <property type="molecule type" value="Genomic_DNA"/>
</dbReference>
<accession>K0R2X9</accession>
<feature type="compositionally biased region" description="Low complexity" evidence="1">
    <location>
        <begin position="1"/>
        <end position="22"/>
    </location>
</feature>
<evidence type="ECO:0000313" key="3">
    <source>
        <dbReference type="EMBL" id="EJK45634.1"/>
    </source>
</evidence>
<dbReference type="InterPro" id="IPR001214">
    <property type="entry name" value="SET_dom"/>
</dbReference>
<gene>
    <name evidence="3" type="ORF">THAOC_35746</name>
</gene>
<dbReference type="SMART" id="SM00317">
    <property type="entry name" value="SET"/>
    <property type="match status" value="1"/>
</dbReference>
<comment type="caution">
    <text evidence="3">The sequence shown here is derived from an EMBL/GenBank/DDBJ whole genome shotgun (WGS) entry which is preliminary data.</text>
</comment>
<evidence type="ECO:0000313" key="4">
    <source>
        <dbReference type="Proteomes" id="UP000266841"/>
    </source>
</evidence>
<name>K0R2X9_THAOC</name>
<dbReference type="Pfam" id="PF00856">
    <property type="entry name" value="SET"/>
    <property type="match status" value="1"/>
</dbReference>
<dbReference type="OrthoDB" id="265717at2759"/>
<sequence length="351" mass="38240">MSDPFACFGYSSSSSGSEAEGGCSDDDTRLRRASDLTEACRLKDKSNADPVALTPINNDASFEMFDAGPSGMGLRATAPYKRGDEVLRECAAMRVPNKQAATSREEAERKHLACVARMFDRMHPSTQSSFMELSSCQGGVKTKVGVYDTNSYQLGGDESHGGLFLTLARINHSCRPNVVHCWRPGLQQTLVFALRDIEIGEELFTIYGPSECMDTKGRREYLHDRFAFNCTCEMCTEGNNNGGDERMLEIQSIQNEISSLVSIANMSTTKAAAALSSVKRCLDLMDEQGIGGGAFSKSLLHSAYELCLALDNNHAAREYLSKELAAVRDSEGIECPKACAIERVLDSITVA</sequence>
<reference evidence="3 4" key="1">
    <citation type="journal article" date="2012" name="Genome Biol.">
        <title>Genome and low-iron response of an oceanic diatom adapted to chronic iron limitation.</title>
        <authorList>
            <person name="Lommer M."/>
            <person name="Specht M."/>
            <person name="Roy A.S."/>
            <person name="Kraemer L."/>
            <person name="Andreson R."/>
            <person name="Gutowska M.A."/>
            <person name="Wolf J."/>
            <person name="Bergner S.V."/>
            <person name="Schilhabel M.B."/>
            <person name="Klostermeier U.C."/>
            <person name="Beiko R.G."/>
            <person name="Rosenstiel P."/>
            <person name="Hippler M."/>
            <person name="Laroche J."/>
        </authorList>
    </citation>
    <scope>NUCLEOTIDE SEQUENCE [LARGE SCALE GENOMIC DNA]</scope>
    <source>
        <strain evidence="3 4">CCMP1005</strain>
    </source>
</reference>
<dbReference type="InterPro" id="IPR011990">
    <property type="entry name" value="TPR-like_helical_dom_sf"/>
</dbReference>
<dbReference type="InterPro" id="IPR053185">
    <property type="entry name" value="SET_domain_protein"/>
</dbReference>
<dbReference type="CDD" id="cd20071">
    <property type="entry name" value="SET_SMYD"/>
    <property type="match status" value="1"/>
</dbReference>
<evidence type="ECO:0000256" key="1">
    <source>
        <dbReference type="SAM" id="MobiDB-lite"/>
    </source>
</evidence>
<dbReference type="PANTHER" id="PTHR47332:SF4">
    <property type="entry name" value="SET DOMAIN-CONTAINING PROTEIN 5"/>
    <property type="match status" value="1"/>
</dbReference>
<protein>
    <recommendedName>
        <fullName evidence="2">SET domain-containing protein</fullName>
    </recommendedName>
</protein>
<evidence type="ECO:0000259" key="2">
    <source>
        <dbReference type="PROSITE" id="PS50280"/>
    </source>
</evidence>
<feature type="domain" description="SET" evidence="2">
    <location>
        <begin position="60"/>
        <end position="208"/>
    </location>
</feature>
<dbReference type="PROSITE" id="PS50280">
    <property type="entry name" value="SET"/>
    <property type="match status" value="1"/>
</dbReference>
<dbReference type="Gene3D" id="1.25.40.10">
    <property type="entry name" value="Tetratricopeptide repeat domain"/>
    <property type="match status" value="1"/>
</dbReference>
<dbReference type="SUPFAM" id="SSF82199">
    <property type="entry name" value="SET domain"/>
    <property type="match status" value="1"/>
</dbReference>
<feature type="region of interest" description="Disordered" evidence="1">
    <location>
        <begin position="1"/>
        <end position="28"/>
    </location>
</feature>
<dbReference type="InterPro" id="IPR046341">
    <property type="entry name" value="SET_dom_sf"/>
</dbReference>
<dbReference type="Proteomes" id="UP000266841">
    <property type="component" value="Unassembled WGS sequence"/>
</dbReference>
<dbReference type="PANTHER" id="PTHR47332">
    <property type="entry name" value="SET DOMAIN-CONTAINING PROTEIN 5"/>
    <property type="match status" value="1"/>
</dbReference>
<dbReference type="eggNOG" id="KOG2084">
    <property type="taxonomic scope" value="Eukaryota"/>
</dbReference>
<dbReference type="Gene3D" id="2.170.270.10">
    <property type="entry name" value="SET domain"/>
    <property type="match status" value="1"/>
</dbReference>
<dbReference type="AlphaFoldDB" id="K0R2X9"/>
<keyword evidence="4" id="KW-1185">Reference proteome</keyword>
<organism evidence="3 4">
    <name type="scientific">Thalassiosira oceanica</name>
    <name type="common">Marine diatom</name>
    <dbReference type="NCBI Taxonomy" id="159749"/>
    <lineage>
        <taxon>Eukaryota</taxon>
        <taxon>Sar</taxon>
        <taxon>Stramenopiles</taxon>
        <taxon>Ochrophyta</taxon>
        <taxon>Bacillariophyta</taxon>
        <taxon>Coscinodiscophyceae</taxon>
        <taxon>Thalassiosirophycidae</taxon>
        <taxon>Thalassiosirales</taxon>
        <taxon>Thalassiosiraceae</taxon>
        <taxon>Thalassiosira</taxon>
    </lineage>
</organism>
<proteinExistence type="predicted"/>